<evidence type="ECO:0000313" key="4">
    <source>
        <dbReference type="EMBL" id="KAK6145194.1"/>
    </source>
</evidence>
<feature type="chain" id="PRO_5047129636" evidence="3">
    <location>
        <begin position="21"/>
        <end position="314"/>
    </location>
</feature>
<keyword evidence="5" id="KW-1185">Reference proteome</keyword>
<feature type="region of interest" description="Disordered" evidence="1">
    <location>
        <begin position="213"/>
        <end position="236"/>
    </location>
</feature>
<dbReference type="EMBL" id="JABTTQ020000012">
    <property type="protein sequence ID" value="KAK6145194.1"/>
    <property type="molecule type" value="Genomic_DNA"/>
</dbReference>
<evidence type="ECO:0000313" key="5">
    <source>
        <dbReference type="Proteomes" id="UP001318860"/>
    </source>
</evidence>
<sequence>MLLLYLCMFFFLQEVDIAQSNKTFSAPEFDSILQECAFKAVVVNPKTGVIYNGRAPATLSGVSVAALRLRSGSLRRKGFNKYKEFHIPVGVIEQPYVERLILVYHNLANWSSSYYSLPGYTFLAPVLGLLAYDATDLSAATLSKLDIRASDDPISINFLNVLSWPKGSSPKCVYFGLDGSLGFDNVVNGTTCLTTNPGHFSIVVESSVATPPAAPPTAGGGGGAATSTITSGGGKGRSKKTRIIVGCVVGGVCGDFLGMVIGYVKKCRRRRKIERMEEAAEWGVALPMASVGRSKVPVALGTRTRPLLENRFVP</sequence>
<organism evidence="4 5">
    <name type="scientific">Rehmannia glutinosa</name>
    <name type="common">Chinese foxglove</name>
    <dbReference type="NCBI Taxonomy" id="99300"/>
    <lineage>
        <taxon>Eukaryota</taxon>
        <taxon>Viridiplantae</taxon>
        <taxon>Streptophyta</taxon>
        <taxon>Embryophyta</taxon>
        <taxon>Tracheophyta</taxon>
        <taxon>Spermatophyta</taxon>
        <taxon>Magnoliopsida</taxon>
        <taxon>eudicotyledons</taxon>
        <taxon>Gunneridae</taxon>
        <taxon>Pentapetalae</taxon>
        <taxon>asterids</taxon>
        <taxon>lamiids</taxon>
        <taxon>Lamiales</taxon>
        <taxon>Orobanchaceae</taxon>
        <taxon>Rehmannieae</taxon>
        <taxon>Rehmannia</taxon>
    </lineage>
</organism>
<feature type="signal peptide" evidence="3">
    <location>
        <begin position="1"/>
        <end position="20"/>
    </location>
</feature>
<name>A0ABR0WDN8_REHGL</name>
<reference evidence="4 5" key="1">
    <citation type="journal article" date="2021" name="Comput. Struct. Biotechnol. J.">
        <title>De novo genome assembly of the potent medicinal plant Rehmannia glutinosa using nanopore technology.</title>
        <authorList>
            <person name="Ma L."/>
            <person name="Dong C."/>
            <person name="Song C."/>
            <person name="Wang X."/>
            <person name="Zheng X."/>
            <person name="Niu Y."/>
            <person name="Chen S."/>
            <person name="Feng W."/>
        </authorList>
    </citation>
    <scope>NUCLEOTIDE SEQUENCE [LARGE SCALE GENOMIC DNA]</scope>
    <source>
        <strain evidence="4">DH-2019</strain>
    </source>
</reference>
<accession>A0ABR0WDN8</accession>
<keyword evidence="2" id="KW-1133">Transmembrane helix</keyword>
<keyword evidence="2" id="KW-0472">Membrane</keyword>
<proteinExistence type="predicted"/>
<dbReference type="Pfam" id="PF06697">
    <property type="entry name" value="DUF1191"/>
    <property type="match status" value="1"/>
</dbReference>
<evidence type="ECO:0000256" key="2">
    <source>
        <dbReference type="SAM" id="Phobius"/>
    </source>
</evidence>
<comment type="caution">
    <text evidence="4">The sequence shown here is derived from an EMBL/GenBank/DDBJ whole genome shotgun (WGS) entry which is preliminary data.</text>
</comment>
<feature type="transmembrane region" description="Helical" evidence="2">
    <location>
        <begin position="243"/>
        <end position="264"/>
    </location>
</feature>
<keyword evidence="3" id="KW-0732">Signal</keyword>
<dbReference type="Proteomes" id="UP001318860">
    <property type="component" value="Unassembled WGS sequence"/>
</dbReference>
<protein>
    <submittedName>
        <fullName evidence="4">Uncharacterized protein</fullName>
    </submittedName>
</protein>
<keyword evidence="2" id="KW-0812">Transmembrane</keyword>
<dbReference type="PANTHER" id="PTHR33512">
    <property type="entry name" value="PROTEIN, PUTATIVE (DUF1191)-RELATED"/>
    <property type="match status" value="1"/>
</dbReference>
<gene>
    <name evidence="4" type="ORF">DH2020_022014</name>
</gene>
<dbReference type="PANTHER" id="PTHR33512:SF34">
    <property type="entry name" value="MALECTIN-LIKE DOMAIN-CONTAINING PROTEIN"/>
    <property type="match status" value="1"/>
</dbReference>
<evidence type="ECO:0000256" key="1">
    <source>
        <dbReference type="SAM" id="MobiDB-lite"/>
    </source>
</evidence>
<evidence type="ECO:0000256" key="3">
    <source>
        <dbReference type="SAM" id="SignalP"/>
    </source>
</evidence>
<dbReference type="InterPro" id="IPR010605">
    <property type="entry name" value="DUF1191"/>
</dbReference>